<evidence type="ECO:0000313" key="2">
    <source>
        <dbReference type="Proteomes" id="UP001188597"/>
    </source>
</evidence>
<reference evidence="1" key="1">
    <citation type="submission" date="2022-12" db="EMBL/GenBank/DDBJ databases">
        <title>Draft genome assemblies for two species of Escallonia (Escalloniales).</title>
        <authorList>
            <person name="Chanderbali A."/>
            <person name="Dervinis C."/>
            <person name="Anghel I."/>
            <person name="Soltis D."/>
            <person name="Soltis P."/>
            <person name="Zapata F."/>
        </authorList>
    </citation>
    <scope>NUCLEOTIDE SEQUENCE</scope>
    <source>
        <strain evidence="1">UCBG64.0493</strain>
        <tissue evidence="1">Leaf</tissue>
    </source>
</reference>
<dbReference type="Proteomes" id="UP001188597">
    <property type="component" value="Unassembled WGS sequence"/>
</dbReference>
<protein>
    <submittedName>
        <fullName evidence="1">Uncharacterized protein</fullName>
    </submittedName>
</protein>
<evidence type="ECO:0000313" key="1">
    <source>
        <dbReference type="EMBL" id="KAK3031304.1"/>
    </source>
</evidence>
<keyword evidence="2" id="KW-1185">Reference proteome</keyword>
<accession>A0AA89B6B4</accession>
<proteinExistence type="predicted"/>
<name>A0AA89B6B4_9ASTE</name>
<dbReference type="AlphaFoldDB" id="A0AA89B6B4"/>
<organism evidence="1 2">
    <name type="scientific">Escallonia herrerae</name>
    <dbReference type="NCBI Taxonomy" id="1293975"/>
    <lineage>
        <taxon>Eukaryota</taxon>
        <taxon>Viridiplantae</taxon>
        <taxon>Streptophyta</taxon>
        <taxon>Embryophyta</taxon>
        <taxon>Tracheophyta</taxon>
        <taxon>Spermatophyta</taxon>
        <taxon>Magnoliopsida</taxon>
        <taxon>eudicotyledons</taxon>
        <taxon>Gunneridae</taxon>
        <taxon>Pentapetalae</taxon>
        <taxon>asterids</taxon>
        <taxon>campanulids</taxon>
        <taxon>Escalloniales</taxon>
        <taxon>Escalloniaceae</taxon>
        <taxon>Escallonia</taxon>
    </lineage>
</organism>
<gene>
    <name evidence="1" type="ORF">RJ639_037316</name>
</gene>
<sequence>MTEIPYSMNSLKKLYALVKKCLRPPYGVLYLAAKKNYFGFNSAARQQRSLVDEEGTFGAHLVKETADREIWMFFLK</sequence>
<dbReference type="EMBL" id="JAVXUP010000310">
    <property type="protein sequence ID" value="KAK3031304.1"/>
    <property type="molecule type" value="Genomic_DNA"/>
</dbReference>
<comment type="caution">
    <text evidence="1">The sequence shown here is derived from an EMBL/GenBank/DDBJ whole genome shotgun (WGS) entry which is preliminary data.</text>
</comment>